<feature type="non-terminal residue" evidence="2">
    <location>
        <position position="296"/>
    </location>
</feature>
<reference evidence="2 3" key="1">
    <citation type="submission" date="2019-08" db="EMBL/GenBank/DDBJ databases">
        <title>A chromosome-level genome assembly, high-density linkage maps, and genome scans reveal the genomic architecture of hybrid incompatibilities underlying speciation via character displacement in darters (Percidae: Etheostominae).</title>
        <authorList>
            <person name="Moran R.L."/>
            <person name="Catchen J.M."/>
            <person name="Fuller R.C."/>
        </authorList>
    </citation>
    <scope>NUCLEOTIDE SEQUENCE [LARGE SCALE GENOMIC DNA]</scope>
    <source>
        <strain evidence="2">EspeVRDwgs_2016</strain>
        <tissue evidence="2">Muscle</tissue>
    </source>
</reference>
<accession>A0A5J5DMW0</accession>
<dbReference type="EMBL" id="VOFY01000002">
    <property type="protein sequence ID" value="KAA8594533.1"/>
    <property type="molecule type" value="Genomic_DNA"/>
</dbReference>
<evidence type="ECO:0000256" key="1">
    <source>
        <dbReference type="SAM" id="MobiDB-lite"/>
    </source>
</evidence>
<dbReference type="Proteomes" id="UP000327493">
    <property type="component" value="Chromosome 2"/>
</dbReference>
<proteinExistence type="predicted"/>
<keyword evidence="3" id="KW-1185">Reference proteome</keyword>
<dbReference type="AlphaFoldDB" id="A0A5J5DMW0"/>
<feature type="compositionally biased region" description="Basic and acidic residues" evidence="1">
    <location>
        <begin position="40"/>
        <end position="60"/>
    </location>
</feature>
<comment type="caution">
    <text evidence="2">The sequence shown here is derived from an EMBL/GenBank/DDBJ whole genome shotgun (WGS) entry which is preliminary data.</text>
</comment>
<sequence length="296" mass="33055">MLRGLFSKNCKILAGNVALGVVGQRTAARALHGGVRVLSAERERERESERERERERETMSGHRAQGTCPAAQGVHTNSPTGPCYSSSSPSPAALHPNMEKPQLSTMGGTEKGGEGGGGYERSQRERSCATGASSSSLSRDGRRNTEGADSMPPRRHSPRTLFFALYEPQNEKQTGLSLVSVAEFHCNINNIKESRHRQEEEKWKNRDAETRDRNIMHKQSGKQREKLQKKTPRLWTPVAQHPKDNIQMYALQCELAHTQHLKVPVHDTFAPRSPVLIFKQPQVQDLAYSENTRGKA</sequence>
<name>A0A5J5DMW0_9PERO</name>
<feature type="region of interest" description="Disordered" evidence="1">
    <location>
        <begin position="40"/>
        <end position="156"/>
    </location>
</feature>
<organism evidence="2 3">
    <name type="scientific">Etheostoma spectabile</name>
    <name type="common">orangethroat darter</name>
    <dbReference type="NCBI Taxonomy" id="54343"/>
    <lineage>
        <taxon>Eukaryota</taxon>
        <taxon>Metazoa</taxon>
        <taxon>Chordata</taxon>
        <taxon>Craniata</taxon>
        <taxon>Vertebrata</taxon>
        <taxon>Euteleostomi</taxon>
        <taxon>Actinopterygii</taxon>
        <taxon>Neopterygii</taxon>
        <taxon>Teleostei</taxon>
        <taxon>Neoteleostei</taxon>
        <taxon>Acanthomorphata</taxon>
        <taxon>Eupercaria</taxon>
        <taxon>Perciformes</taxon>
        <taxon>Percoidei</taxon>
        <taxon>Percidae</taxon>
        <taxon>Etheostomatinae</taxon>
        <taxon>Etheostoma</taxon>
    </lineage>
</organism>
<gene>
    <name evidence="2" type="ORF">FQN60_011668</name>
</gene>
<protein>
    <submittedName>
        <fullName evidence="2">Uncharacterized protein</fullName>
    </submittedName>
</protein>
<evidence type="ECO:0000313" key="3">
    <source>
        <dbReference type="Proteomes" id="UP000327493"/>
    </source>
</evidence>
<feature type="compositionally biased region" description="Low complexity" evidence="1">
    <location>
        <begin position="78"/>
        <end position="91"/>
    </location>
</feature>
<evidence type="ECO:0000313" key="2">
    <source>
        <dbReference type="EMBL" id="KAA8594533.1"/>
    </source>
</evidence>